<evidence type="ECO:0000313" key="6">
    <source>
        <dbReference type="EMBL" id="KAF7186136.1"/>
    </source>
</evidence>
<dbReference type="PANTHER" id="PTHR42973:SF39">
    <property type="entry name" value="FAD-BINDING PCMH-TYPE DOMAIN-CONTAINING PROTEIN"/>
    <property type="match status" value="1"/>
</dbReference>
<protein>
    <submittedName>
        <fullName evidence="6">VAO-type flavoprotein oxidase</fullName>
    </submittedName>
</protein>
<dbReference type="GO" id="GO:0016491">
    <property type="term" value="F:oxidoreductase activity"/>
    <property type="evidence" value="ECO:0007669"/>
    <property type="project" value="UniProtKB-KW"/>
</dbReference>
<evidence type="ECO:0000313" key="7">
    <source>
        <dbReference type="Proteomes" id="UP000660729"/>
    </source>
</evidence>
<comment type="cofactor">
    <cofactor evidence="1">
        <name>FAD</name>
        <dbReference type="ChEBI" id="CHEBI:57692"/>
    </cofactor>
</comment>
<evidence type="ECO:0000256" key="4">
    <source>
        <dbReference type="ARBA" id="ARBA00023002"/>
    </source>
</evidence>
<keyword evidence="4" id="KW-0560">Oxidoreductase</keyword>
<name>A0A8H6R580_9PEZI</name>
<dbReference type="EMBL" id="JABCIY010000267">
    <property type="protein sequence ID" value="KAF7186136.1"/>
    <property type="molecule type" value="Genomic_DNA"/>
</dbReference>
<dbReference type="Pfam" id="PF08031">
    <property type="entry name" value="BBE"/>
    <property type="match status" value="1"/>
</dbReference>
<sequence>MFWAIRGGGGGQYGVVTEFVIRHFPASSRVAMGTLSLAPLSESGADASWDAAAVLFRNLPDLMDAGVAGALTIATGETALKFNPSLNIATSGAVITQVFWSFNKTSDNLSTLTQPIIAKISSNTNTSLSFSTTNFKNYTSFYSAISGSNTAGAGGISTSRLLARSQLNHPQLRTYLQRALKAQNSTQGTYATIGLSGGPGVIHTPNLRWGSLHSAWRSAYLHFYVGGSSPPKSKTTPKEILEASANWLQQNKESLWREWAPEMGSYMNEGNPCSENWKEDFYGRENFERLLAVKRKFDPSESLFVLSGVGSEGWEYDLDSGRLCKEV</sequence>
<proteinExistence type="predicted"/>
<comment type="caution">
    <text evidence="6">The sequence shown here is derived from an EMBL/GenBank/DDBJ whole genome shotgun (WGS) entry which is preliminary data.</text>
</comment>
<dbReference type="InterPro" id="IPR012951">
    <property type="entry name" value="BBE"/>
</dbReference>
<dbReference type="Proteomes" id="UP000660729">
    <property type="component" value="Unassembled WGS sequence"/>
</dbReference>
<dbReference type="PANTHER" id="PTHR42973">
    <property type="entry name" value="BINDING OXIDOREDUCTASE, PUTATIVE (AFU_ORTHOLOGUE AFUA_1G17690)-RELATED"/>
    <property type="match status" value="1"/>
</dbReference>
<dbReference type="OrthoDB" id="9983560at2759"/>
<evidence type="ECO:0000256" key="3">
    <source>
        <dbReference type="ARBA" id="ARBA00022827"/>
    </source>
</evidence>
<dbReference type="InterPro" id="IPR050416">
    <property type="entry name" value="FAD-linked_Oxidoreductase"/>
</dbReference>
<evidence type="ECO:0000256" key="2">
    <source>
        <dbReference type="ARBA" id="ARBA00022630"/>
    </source>
</evidence>
<organism evidence="6 7">
    <name type="scientific">Pseudocercospora fuligena</name>
    <dbReference type="NCBI Taxonomy" id="685502"/>
    <lineage>
        <taxon>Eukaryota</taxon>
        <taxon>Fungi</taxon>
        <taxon>Dikarya</taxon>
        <taxon>Ascomycota</taxon>
        <taxon>Pezizomycotina</taxon>
        <taxon>Dothideomycetes</taxon>
        <taxon>Dothideomycetidae</taxon>
        <taxon>Mycosphaerellales</taxon>
        <taxon>Mycosphaerellaceae</taxon>
        <taxon>Pseudocercospora</taxon>
    </lineage>
</organism>
<dbReference type="InterPro" id="IPR016169">
    <property type="entry name" value="FAD-bd_PCMH_sub2"/>
</dbReference>
<feature type="domain" description="Berberine/berberine-like" evidence="5">
    <location>
        <begin position="265"/>
        <end position="301"/>
    </location>
</feature>
<keyword evidence="2" id="KW-0285">Flavoprotein</keyword>
<evidence type="ECO:0000256" key="1">
    <source>
        <dbReference type="ARBA" id="ARBA00001974"/>
    </source>
</evidence>
<reference evidence="6" key="1">
    <citation type="submission" date="2020-04" db="EMBL/GenBank/DDBJ databases">
        <title>Draft genome resource of the tomato pathogen Pseudocercospora fuligena.</title>
        <authorList>
            <person name="Zaccaron A."/>
        </authorList>
    </citation>
    <scope>NUCLEOTIDE SEQUENCE</scope>
    <source>
        <strain evidence="6">PF001</strain>
    </source>
</reference>
<gene>
    <name evidence="6" type="ORF">HII31_12551</name>
</gene>
<dbReference type="Gene3D" id="3.30.465.10">
    <property type="match status" value="1"/>
</dbReference>
<keyword evidence="7" id="KW-1185">Reference proteome</keyword>
<evidence type="ECO:0000259" key="5">
    <source>
        <dbReference type="Pfam" id="PF08031"/>
    </source>
</evidence>
<accession>A0A8H6R580</accession>
<dbReference type="GO" id="GO:0050660">
    <property type="term" value="F:flavin adenine dinucleotide binding"/>
    <property type="evidence" value="ECO:0007669"/>
    <property type="project" value="InterPro"/>
</dbReference>
<keyword evidence="3" id="KW-0274">FAD</keyword>
<dbReference type="AlphaFoldDB" id="A0A8H6R580"/>